<comment type="caution">
    <text evidence="2">The sequence shown here is derived from an EMBL/GenBank/DDBJ whole genome shotgun (WGS) entry which is preliminary data.</text>
</comment>
<reference evidence="2" key="1">
    <citation type="journal article" date="2018" name="J. Virol.">
        <title>Crustacean Genome Exploration Reveals the Evolutionary Origin of White Spot Syndrome Virus.</title>
        <authorList>
            <person name="Kawato S."/>
            <person name="Shitara A."/>
            <person name="Wang Y."/>
            <person name="Nozaki R."/>
            <person name="Kondo H."/>
            <person name="Hirono I."/>
        </authorList>
    </citation>
    <scope>NUCLEOTIDE SEQUENCE</scope>
    <source>
        <strain evidence="2">Kochi-1</strain>
    </source>
</reference>
<organism evidence="2">
    <name type="scientific">Sesarmops intermedium nimavirus</name>
    <dbReference type="NCBI Taxonomy" id="2133796"/>
    <lineage>
        <taxon>Viruses</taxon>
        <taxon>Viruses incertae sedis</taxon>
        <taxon>Naldaviricetes</taxon>
        <taxon>Nimaviridae</taxon>
    </lineage>
</organism>
<feature type="region of interest" description="Disordered" evidence="1">
    <location>
        <begin position="167"/>
        <end position="186"/>
    </location>
</feature>
<accession>A0A401IPS8</accession>
<name>A0A401IPS8_9VIRU</name>
<protein>
    <submittedName>
        <fullName evidence="2">Wsv270-like protein</fullName>
    </submittedName>
</protein>
<evidence type="ECO:0000256" key="1">
    <source>
        <dbReference type="SAM" id="MobiDB-lite"/>
    </source>
</evidence>
<evidence type="ECO:0000313" key="2">
    <source>
        <dbReference type="EMBL" id="GBG35600.1"/>
    </source>
</evidence>
<sequence>MKKYFVVDCDNPVPESEEQACSRRISYRLMKKFCDNPEEKACPRRISPTGTNIIIGVTRGNVSRCETELQIAMHMINRKFRRDVFKNYCVLNVETCHIEAGLDSPPDIEGELHILSDRPRTQALFRDKNCWWNKHAQLKRSIEKISKQKNVDGHHYREGCQILHVSGNHRQKGKVDKKKQNLGHIN</sequence>
<proteinExistence type="predicted"/>
<dbReference type="EMBL" id="BFCG01000004">
    <property type="protein sequence ID" value="GBG35600.1"/>
    <property type="molecule type" value="Genomic_DNA"/>
</dbReference>